<dbReference type="Gene3D" id="1.10.1740.10">
    <property type="match status" value="1"/>
</dbReference>
<dbReference type="PANTHER" id="PTHR43133">
    <property type="entry name" value="RNA POLYMERASE ECF-TYPE SIGMA FACTO"/>
    <property type="match status" value="1"/>
</dbReference>
<sequence>MHTELWDRIRTGDTLAMKTLYQACYQQLYVYGFKLVADKEKTQDSIHELFCEFWEKRNSLQPVNHVPAYLKVCLRNKLLRQIKQDTLTGSMEDFPEVEGLQEFSYEDLLIANQQAAASRYKLQTGIDRLTPTQREIIKLKFFEGLDYQTIAQNLNLKHRTVYNHVHTAIAQLRGFFNL</sequence>
<evidence type="ECO:0000256" key="1">
    <source>
        <dbReference type="ARBA" id="ARBA00010641"/>
    </source>
</evidence>
<dbReference type="GO" id="GO:0003677">
    <property type="term" value="F:DNA binding"/>
    <property type="evidence" value="ECO:0007669"/>
    <property type="project" value="InterPro"/>
</dbReference>
<evidence type="ECO:0000313" key="7">
    <source>
        <dbReference type="Proteomes" id="UP000219281"/>
    </source>
</evidence>
<reference evidence="7" key="1">
    <citation type="submission" date="2017-09" db="EMBL/GenBank/DDBJ databases">
        <authorList>
            <person name="Varghese N."/>
            <person name="Submissions S."/>
        </authorList>
    </citation>
    <scope>NUCLEOTIDE SEQUENCE [LARGE SCALE GENOMIC DNA]</scope>
    <source>
        <strain evidence="7">CGMCC 1.12803</strain>
    </source>
</reference>
<dbReference type="AlphaFoldDB" id="A0A286A6N2"/>
<protein>
    <submittedName>
        <fullName evidence="6">RNA polymerase, sigma-24 subunit, RpoE</fullName>
    </submittedName>
</protein>
<dbReference type="InterPro" id="IPR013249">
    <property type="entry name" value="RNA_pol_sigma70_r4_t2"/>
</dbReference>
<evidence type="ECO:0000259" key="5">
    <source>
        <dbReference type="Pfam" id="PF08281"/>
    </source>
</evidence>
<feature type="domain" description="RNA polymerase sigma factor 70 region 4 type 2" evidence="5">
    <location>
        <begin position="121"/>
        <end position="172"/>
    </location>
</feature>
<dbReference type="SUPFAM" id="SSF88659">
    <property type="entry name" value="Sigma3 and sigma4 domains of RNA polymerase sigma factors"/>
    <property type="match status" value="1"/>
</dbReference>
<dbReference type="Gene3D" id="1.10.10.10">
    <property type="entry name" value="Winged helix-like DNA-binding domain superfamily/Winged helix DNA-binding domain"/>
    <property type="match status" value="1"/>
</dbReference>
<dbReference type="InterPro" id="IPR014284">
    <property type="entry name" value="RNA_pol_sigma-70_dom"/>
</dbReference>
<dbReference type="OrthoDB" id="9150024at2"/>
<dbReference type="RefSeq" id="WP_097132427.1">
    <property type="nucleotide sequence ID" value="NZ_OCMT01000003.1"/>
</dbReference>
<name>A0A286A6N2_9SPHI</name>
<dbReference type="InterPro" id="IPR039425">
    <property type="entry name" value="RNA_pol_sigma-70-like"/>
</dbReference>
<keyword evidence="2" id="KW-0805">Transcription regulation</keyword>
<gene>
    <name evidence="6" type="ORF">SAMN06297358_2579</name>
</gene>
<dbReference type="CDD" id="cd06171">
    <property type="entry name" value="Sigma70_r4"/>
    <property type="match status" value="1"/>
</dbReference>
<dbReference type="InterPro" id="IPR013325">
    <property type="entry name" value="RNA_pol_sigma_r2"/>
</dbReference>
<dbReference type="EMBL" id="OCMT01000003">
    <property type="protein sequence ID" value="SOD17566.1"/>
    <property type="molecule type" value="Genomic_DNA"/>
</dbReference>
<dbReference type="Pfam" id="PF08281">
    <property type="entry name" value="Sigma70_r4_2"/>
    <property type="match status" value="1"/>
</dbReference>
<dbReference type="InterPro" id="IPR013324">
    <property type="entry name" value="RNA_pol_sigma_r3/r4-like"/>
</dbReference>
<dbReference type="SUPFAM" id="SSF88946">
    <property type="entry name" value="Sigma2 domain of RNA polymerase sigma factors"/>
    <property type="match status" value="1"/>
</dbReference>
<accession>A0A286A6N2</accession>
<dbReference type="NCBIfam" id="TIGR02937">
    <property type="entry name" value="sigma70-ECF"/>
    <property type="match status" value="1"/>
</dbReference>
<evidence type="ECO:0000256" key="4">
    <source>
        <dbReference type="ARBA" id="ARBA00023163"/>
    </source>
</evidence>
<proteinExistence type="inferred from homology"/>
<comment type="similarity">
    <text evidence="1">Belongs to the sigma-70 factor family. ECF subfamily.</text>
</comment>
<dbReference type="PANTHER" id="PTHR43133:SF46">
    <property type="entry name" value="RNA POLYMERASE SIGMA-70 FACTOR ECF SUBFAMILY"/>
    <property type="match status" value="1"/>
</dbReference>
<evidence type="ECO:0000313" key="6">
    <source>
        <dbReference type="EMBL" id="SOD17566.1"/>
    </source>
</evidence>
<evidence type="ECO:0000256" key="3">
    <source>
        <dbReference type="ARBA" id="ARBA00023082"/>
    </source>
</evidence>
<keyword evidence="3" id="KW-0731">Sigma factor</keyword>
<organism evidence="6 7">
    <name type="scientific">Pedobacter xixiisoli</name>
    <dbReference type="NCBI Taxonomy" id="1476464"/>
    <lineage>
        <taxon>Bacteria</taxon>
        <taxon>Pseudomonadati</taxon>
        <taxon>Bacteroidota</taxon>
        <taxon>Sphingobacteriia</taxon>
        <taxon>Sphingobacteriales</taxon>
        <taxon>Sphingobacteriaceae</taxon>
        <taxon>Pedobacter</taxon>
    </lineage>
</organism>
<dbReference type="Proteomes" id="UP000219281">
    <property type="component" value="Unassembled WGS sequence"/>
</dbReference>
<keyword evidence="4" id="KW-0804">Transcription</keyword>
<dbReference type="GO" id="GO:0016987">
    <property type="term" value="F:sigma factor activity"/>
    <property type="evidence" value="ECO:0007669"/>
    <property type="project" value="UniProtKB-KW"/>
</dbReference>
<evidence type="ECO:0000256" key="2">
    <source>
        <dbReference type="ARBA" id="ARBA00023015"/>
    </source>
</evidence>
<keyword evidence="7" id="KW-1185">Reference proteome</keyword>
<dbReference type="InterPro" id="IPR036388">
    <property type="entry name" value="WH-like_DNA-bd_sf"/>
</dbReference>
<dbReference type="GO" id="GO:0006352">
    <property type="term" value="P:DNA-templated transcription initiation"/>
    <property type="evidence" value="ECO:0007669"/>
    <property type="project" value="InterPro"/>
</dbReference>